<evidence type="ECO:0000313" key="3">
    <source>
        <dbReference type="EMBL" id="KAK1888083.1"/>
    </source>
</evidence>
<proteinExistence type="predicted"/>
<evidence type="ECO:0000256" key="1">
    <source>
        <dbReference type="SAM" id="MobiDB-lite"/>
    </source>
</evidence>
<evidence type="ECO:0000259" key="2">
    <source>
        <dbReference type="SMART" id="SM00757"/>
    </source>
</evidence>
<dbReference type="InterPro" id="IPR050618">
    <property type="entry name" value="Ubq-SigPath_Reg"/>
</dbReference>
<keyword evidence="4" id="KW-1185">Reference proteome</keyword>
<dbReference type="InterPro" id="IPR013144">
    <property type="entry name" value="CRA_dom"/>
</dbReference>
<feature type="region of interest" description="Disordered" evidence="1">
    <location>
        <begin position="1"/>
        <end position="23"/>
    </location>
</feature>
<gene>
    <name evidence="3" type="ORF">KUDE01_028868</name>
</gene>
<feature type="compositionally biased region" description="Basic and acidic residues" evidence="1">
    <location>
        <begin position="1"/>
        <end position="10"/>
    </location>
</feature>
<comment type="caution">
    <text evidence="3">The sequence shown here is derived from an EMBL/GenBank/DDBJ whole genome shotgun (WGS) entry which is preliminary data.</text>
</comment>
<evidence type="ECO:0000313" key="4">
    <source>
        <dbReference type="Proteomes" id="UP001228049"/>
    </source>
</evidence>
<dbReference type="EMBL" id="JASDAP010000018">
    <property type="protein sequence ID" value="KAK1888083.1"/>
    <property type="molecule type" value="Genomic_DNA"/>
</dbReference>
<protein>
    <submittedName>
        <fullName evidence="3">Ran-binding protein 10</fullName>
    </submittedName>
</protein>
<name>A0AAD9BTL1_DISEL</name>
<dbReference type="PANTHER" id="PTHR12864">
    <property type="entry name" value="RAN BINDING PROTEIN 9-RELATED"/>
    <property type="match status" value="1"/>
</dbReference>
<feature type="domain" description="CRA" evidence="2">
    <location>
        <begin position="40"/>
        <end position="142"/>
    </location>
</feature>
<dbReference type="Proteomes" id="UP001228049">
    <property type="component" value="Unassembled WGS sequence"/>
</dbReference>
<reference evidence="3" key="1">
    <citation type="submission" date="2023-04" db="EMBL/GenBank/DDBJ databases">
        <title>Chromosome-level genome of Chaenocephalus aceratus.</title>
        <authorList>
            <person name="Park H."/>
        </authorList>
    </citation>
    <scope>NUCLEOTIDE SEQUENCE</scope>
    <source>
        <strain evidence="3">DE</strain>
        <tissue evidence="3">Muscle</tissue>
    </source>
</reference>
<organism evidence="3 4">
    <name type="scientific">Dissostichus eleginoides</name>
    <name type="common">Patagonian toothfish</name>
    <name type="synonym">Dissostichus amissus</name>
    <dbReference type="NCBI Taxonomy" id="100907"/>
    <lineage>
        <taxon>Eukaryota</taxon>
        <taxon>Metazoa</taxon>
        <taxon>Chordata</taxon>
        <taxon>Craniata</taxon>
        <taxon>Vertebrata</taxon>
        <taxon>Euteleostomi</taxon>
        <taxon>Actinopterygii</taxon>
        <taxon>Neopterygii</taxon>
        <taxon>Teleostei</taxon>
        <taxon>Neoteleostei</taxon>
        <taxon>Acanthomorphata</taxon>
        <taxon>Eupercaria</taxon>
        <taxon>Perciformes</taxon>
        <taxon>Notothenioidei</taxon>
        <taxon>Nototheniidae</taxon>
        <taxon>Dissostichus</taxon>
    </lineage>
</organism>
<sequence>MNGTYKHEEILQPDDNSIGNGVTADDGCSNGRQLCGGNQAATERMIQFGRELQSLNEQLCREYGKNTTHKKMLQDAFSLLAYSDPWSCPVGQQLDPTQRETLCSALNSAILESQNLPKQPPLMLALGQATECVQLMARVRSGSCSFARVDNFLH</sequence>
<accession>A0AAD9BTL1</accession>
<dbReference type="Pfam" id="PF10607">
    <property type="entry name" value="CTLH"/>
    <property type="match status" value="1"/>
</dbReference>
<dbReference type="InterPro" id="IPR024964">
    <property type="entry name" value="CTLH/CRA"/>
</dbReference>
<dbReference type="SMART" id="SM00757">
    <property type="entry name" value="CRA"/>
    <property type="match status" value="1"/>
</dbReference>
<dbReference type="AlphaFoldDB" id="A0AAD9BTL1"/>